<name>A0A6V7U2D5_MELEN</name>
<dbReference type="PANTHER" id="PTHR31624">
    <property type="entry name" value="UPF0472 PROTEIN C16ORF72"/>
    <property type="match status" value="1"/>
</dbReference>
<dbReference type="AlphaFoldDB" id="A0A6V7U2D5"/>
<reference evidence="3 4" key="1">
    <citation type="submission" date="2020-08" db="EMBL/GenBank/DDBJ databases">
        <authorList>
            <person name="Koutsovoulos G."/>
            <person name="Danchin GJ E."/>
        </authorList>
    </citation>
    <scope>NUCLEOTIDE SEQUENCE [LARGE SCALE GENOMIC DNA]</scope>
</reference>
<keyword evidence="2" id="KW-0539">Nucleus</keyword>
<evidence type="ECO:0000256" key="1">
    <source>
        <dbReference type="ARBA" id="ARBA00004123"/>
    </source>
</evidence>
<evidence type="ECO:0000313" key="3">
    <source>
        <dbReference type="EMBL" id="CAD2143259.1"/>
    </source>
</evidence>
<dbReference type="PANTHER" id="PTHR31624:SF4">
    <property type="entry name" value="CHROMOSOME 16 OPEN READING FRAME 72"/>
    <property type="match status" value="1"/>
</dbReference>
<dbReference type="Proteomes" id="UP000580250">
    <property type="component" value="Unassembled WGS sequence"/>
</dbReference>
<dbReference type="InterPro" id="IPR040308">
    <property type="entry name" value="HAPR1"/>
</dbReference>
<dbReference type="EMBL" id="CAJEWN010000031">
    <property type="protein sequence ID" value="CAD2143259.1"/>
    <property type="molecule type" value="Genomic_DNA"/>
</dbReference>
<evidence type="ECO:0000313" key="4">
    <source>
        <dbReference type="Proteomes" id="UP000580250"/>
    </source>
</evidence>
<dbReference type="OrthoDB" id="5823474at2759"/>
<protein>
    <submittedName>
        <fullName evidence="3">Uncharacterized protein</fullName>
    </submittedName>
</protein>
<dbReference type="GO" id="GO:0005634">
    <property type="term" value="C:nucleus"/>
    <property type="evidence" value="ECO:0007669"/>
    <property type="project" value="UniProtKB-SubCell"/>
</dbReference>
<dbReference type="InterPro" id="IPR029196">
    <property type="entry name" value="HAPSTR1-like"/>
</dbReference>
<dbReference type="Pfam" id="PF15251">
    <property type="entry name" value="TAPR1-like"/>
    <property type="match status" value="1"/>
</dbReference>
<accession>A0A6V7U2D5</accession>
<evidence type="ECO:0000256" key="2">
    <source>
        <dbReference type="ARBA" id="ARBA00023242"/>
    </source>
</evidence>
<comment type="subcellular location">
    <subcellularLocation>
        <location evidence="1">Nucleus</location>
    </subcellularLocation>
</comment>
<gene>
    <name evidence="3" type="ORF">MENT_LOCUS7540</name>
</gene>
<sequence length="214" mass="24526">MSESNRNESLPDEDSSDDGLWNEFETCATSVTHLYRNSNWRTLQSAAASTTQLYKHGLEMKKRSFDRGFLKGRLALSREISAMCRYKNKIDVADIIALYLNMICYQLLLLEPNNSVEVNNPTSRQQQFHRPNTQLAELNRQSFYFKRCLIHCPTAAIHPLRVLHPIEILALEISFNIKFIVTGNDICILLMGVDLHAVDHLILFQNVSNVCRGI</sequence>
<comment type="caution">
    <text evidence="3">The sequence shown here is derived from an EMBL/GenBank/DDBJ whole genome shotgun (WGS) entry which is preliminary data.</text>
</comment>
<organism evidence="3 4">
    <name type="scientific">Meloidogyne enterolobii</name>
    <name type="common">Root-knot nematode worm</name>
    <name type="synonym">Meloidogyne mayaguensis</name>
    <dbReference type="NCBI Taxonomy" id="390850"/>
    <lineage>
        <taxon>Eukaryota</taxon>
        <taxon>Metazoa</taxon>
        <taxon>Ecdysozoa</taxon>
        <taxon>Nematoda</taxon>
        <taxon>Chromadorea</taxon>
        <taxon>Rhabditida</taxon>
        <taxon>Tylenchina</taxon>
        <taxon>Tylenchomorpha</taxon>
        <taxon>Tylenchoidea</taxon>
        <taxon>Meloidogynidae</taxon>
        <taxon>Meloidogyninae</taxon>
        <taxon>Meloidogyne</taxon>
    </lineage>
</organism>
<proteinExistence type="predicted"/>